<gene>
    <name evidence="1" type="ORF">B5807_11051</name>
</gene>
<proteinExistence type="predicted"/>
<keyword evidence="2" id="KW-1185">Reference proteome</keyword>
<reference evidence="1 2" key="1">
    <citation type="journal article" date="2017" name="Genome Announc.">
        <title>Genome sequence of the saprophytic ascomycete Epicoccum nigrum ICMP 19927 strain isolated from New Zealand.</title>
        <authorList>
            <person name="Fokin M."/>
            <person name="Fleetwood D."/>
            <person name="Weir B.S."/>
            <person name="Villas-Boas S.G."/>
        </authorList>
    </citation>
    <scope>NUCLEOTIDE SEQUENCE [LARGE SCALE GENOMIC DNA]</scope>
    <source>
        <strain evidence="1 2">ICMP 19927</strain>
    </source>
</reference>
<evidence type="ECO:0000313" key="2">
    <source>
        <dbReference type="Proteomes" id="UP000193240"/>
    </source>
</evidence>
<dbReference type="AlphaFoldDB" id="A0A1Y2LK89"/>
<evidence type="ECO:0000313" key="1">
    <source>
        <dbReference type="EMBL" id="OSS44336.1"/>
    </source>
</evidence>
<dbReference type="Proteomes" id="UP000193240">
    <property type="component" value="Unassembled WGS sequence"/>
</dbReference>
<organism evidence="1 2">
    <name type="scientific">Epicoccum nigrum</name>
    <name type="common">Soil fungus</name>
    <name type="synonym">Epicoccum purpurascens</name>
    <dbReference type="NCBI Taxonomy" id="105696"/>
    <lineage>
        <taxon>Eukaryota</taxon>
        <taxon>Fungi</taxon>
        <taxon>Dikarya</taxon>
        <taxon>Ascomycota</taxon>
        <taxon>Pezizomycotina</taxon>
        <taxon>Dothideomycetes</taxon>
        <taxon>Pleosporomycetidae</taxon>
        <taxon>Pleosporales</taxon>
        <taxon>Pleosporineae</taxon>
        <taxon>Didymellaceae</taxon>
        <taxon>Epicoccum</taxon>
    </lineage>
</organism>
<accession>A0A1Y2LK89</accession>
<dbReference type="STRING" id="105696.A0A1Y2LK89"/>
<protein>
    <submittedName>
        <fullName evidence="1">Uncharacterized protein</fullName>
    </submittedName>
</protein>
<sequence length="323" mass="36198">MDTLRNELGILEEEFLIAERKFAGSEWGFMDEENDFYQFELLDIIENAVSNSASPLHDHEQVFASTGPDSELLNPDTTAAPANCPYSSAGYTPGGGGFVRADVLDAIEDDPESVSNLPSISSENDNTAQLAAAAIEQQSWFQVLQQISDREIEATRLKNEAMFNDIQLLAITRRYSDPTSFANAAPTPSNFMGRPLTETAVPMLSNNPGGKGRLREWLLAQLKDDPLQRRMYRNILMCEGLQTPADETWETRASLYWDIDHASDGKTESIDSFDEDDEFTVTRATGHEPRPKRYTFLNGYWKSIKPVASYARQTGGHFYRVDT</sequence>
<name>A0A1Y2LK89_EPING</name>
<dbReference type="EMBL" id="KZ107858">
    <property type="protein sequence ID" value="OSS44336.1"/>
    <property type="molecule type" value="Genomic_DNA"/>
</dbReference>
<dbReference type="InParanoid" id="A0A1Y2LK89"/>